<dbReference type="PANTHER" id="PTHR36332:SF1">
    <property type="entry name" value="STRESS RESPONSE PROTEIN"/>
    <property type="match status" value="1"/>
</dbReference>
<dbReference type="STRING" id="3818.A0A444ZP96"/>
<dbReference type="Proteomes" id="UP000289738">
    <property type="component" value="Chromosome B04"/>
</dbReference>
<proteinExistence type="predicted"/>
<feature type="compositionally biased region" description="Basic residues" evidence="1">
    <location>
        <begin position="208"/>
        <end position="222"/>
    </location>
</feature>
<feature type="compositionally biased region" description="Polar residues" evidence="1">
    <location>
        <begin position="225"/>
        <end position="235"/>
    </location>
</feature>
<feature type="compositionally biased region" description="Acidic residues" evidence="1">
    <location>
        <begin position="26"/>
        <end position="45"/>
    </location>
</feature>
<evidence type="ECO:0000313" key="4">
    <source>
        <dbReference type="Proteomes" id="UP000289738"/>
    </source>
</evidence>
<reference evidence="3 4" key="1">
    <citation type="submission" date="2019-01" db="EMBL/GenBank/DDBJ databases">
        <title>Sequencing of cultivated peanut Arachis hypogaea provides insights into genome evolution and oil improvement.</title>
        <authorList>
            <person name="Chen X."/>
        </authorList>
    </citation>
    <scope>NUCLEOTIDE SEQUENCE [LARGE SCALE GENOMIC DNA]</scope>
    <source>
        <strain evidence="4">cv. Fuhuasheng</strain>
        <tissue evidence="3">Leaves</tissue>
    </source>
</reference>
<dbReference type="Pfam" id="PF12874">
    <property type="entry name" value="zf-met"/>
    <property type="match status" value="1"/>
</dbReference>
<feature type="compositionally biased region" description="Basic residues" evidence="1">
    <location>
        <begin position="237"/>
        <end position="246"/>
    </location>
</feature>
<protein>
    <recommendedName>
        <fullName evidence="2">C2H2-type domain-containing protein</fullName>
    </recommendedName>
</protein>
<feature type="domain" description="C2H2-type" evidence="2">
    <location>
        <begin position="139"/>
        <end position="164"/>
    </location>
</feature>
<gene>
    <name evidence="3" type="ORF">Ahy_B04g072921</name>
</gene>
<feature type="region of interest" description="Disordered" evidence="1">
    <location>
        <begin position="190"/>
        <end position="246"/>
    </location>
</feature>
<feature type="compositionally biased region" description="Basic and acidic residues" evidence="1">
    <location>
        <begin position="7"/>
        <end position="17"/>
    </location>
</feature>
<dbReference type="AlphaFoldDB" id="A0A444ZP96"/>
<dbReference type="Gramene" id="arahy.Tifrunner.gnm2.ann2.Ah14g302700.1">
    <property type="protein sequence ID" value="arahy.Tifrunner.gnm2.ann2.Ah14g302700.1-CDS"/>
    <property type="gene ID" value="arahy.Tifrunner.gnm2.ann2.Ah14g302700"/>
</dbReference>
<dbReference type="OrthoDB" id="1745547at2759"/>
<evidence type="ECO:0000259" key="2">
    <source>
        <dbReference type="Pfam" id="PF12874"/>
    </source>
</evidence>
<dbReference type="EMBL" id="SDMP01000014">
    <property type="protein sequence ID" value="RYR15954.1"/>
    <property type="molecule type" value="Genomic_DNA"/>
</dbReference>
<accession>A0A444ZP96</accession>
<evidence type="ECO:0000313" key="3">
    <source>
        <dbReference type="EMBL" id="RYR15954.1"/>
    </source>
</evidence>
<sequence length="246" mass="27803">MIKRRFYKVDHGGRDASDASSSSSDSEIEAEATDESESEDDEMLEPEVKQDNNDDDAGSASSGYKCEDSFGNDADANSSGLFLSEDDDGTLNERPKSKNKELSRRDHEVLEKKSKVLVDENKSVPVDALSYILKCKSVFKCRICPRIICLNEAMLRDHLQSKRHAHSEKLLNEGRLKAILNSDGEIENLDVSDVEANDTEDDEDKDHYKRQQQNKKKFKKKRDLNVNSRKMQSPKGSAKKKAKNEN</sequence>
<name>A0A444ZP96_ARAHY</name>
<organism evidence="3 4">
    <name type="scientific">Arachis hypogaea</name>
    <name type="common">Peanut</name>
    <dbReference type="NCBI Taxonomy" id="3818"/>
    <lineage>
        <taxon>Eukaryota</taxon>
        <taxon>Viridiplantae</taxon>
        <taxon>Streptophyta</taxon>
        <taxon>Embryophyta</taxon>
        <taxon>Tracheophyta</taxon>
        <taxon>Spermatophyta</taxon>
        <taxon>Magnoliopsida</taxon>
        <taxon>eudicotyledons</taxon>
        <taxon>Gunneridae</taxon>
        <taxon>Pentapetalae</taxon>
        <taxon>rosids</taxon>
        <taxon>fabids</taxon>
        <taxon>Fabales</taxon>
        <taxon>Fabaceae</taxon>
        <taxon>Papilionoideae</taxon>
        <taxon>50 kb inversion clade</taxon>
        <taxon>dalbergioids sensu lato</taxon>
        <taxon>Dalbergieae</taxon>
        <taxon>Pterocarpus clade</taxon>
        <taxon>Arachis</taxon>
    </lineage>
</organism>
<evidence type="ECO:0000256" key="1">
    <source>
        <dbReference type="SAM" id="MobiDB-lite"/>
    </source>
</evidence>
<feature type="region of interest" description="Disordered" evidence="1">
    <location>
        <begin position="1"/>
        <end position="106"/>
    </location>
</feature>
<feature type="compositionally biased region" description="Acidic residues" evidence="1">
    <location>
        <begin position="190"/>
        <end position="204"/>
    </location>
</feature>
<feature type="compositionally biased region" description="Basic and acidic residues" evidence="1">
    <location>
        <begin position="91"/>
        <end position="106"/>
    </location>
</feature>
<dbReference type="PANTHER" id="PTHR36332">
    <property type="entry name" value="STRESS RESPONSE PROTEIN"/>
    <property type="match status" value="1"/>
</dbReference>
<comment type="caution">
    <text evidence="3">The sequence shown here is derived from an EMBL/GenBank/DDBJ whole genome shotgun (WGS) entry which is preliminary data.</text>
</comment>
<dbReference type="InterPro" id="IPR013087">
    <property type="entry name" value="Znf_C2H2_type"/>
</dbReference>
<keyword evidence="4" id="KW-1185">Reference proteome</keyword>